<sequence>MDILIWDGDTPPPATDHLIIMWKQFRTSDSTESTISLPEYVEAHASRFHSKFTQFVCDIGESVIDQKTVKEHLKIRENFSYWWLTLFASTRWHPHSRITEAVKLLALEEILSSRNWTSIELRTDSREINQVVSEFCQQEKKMLRCDSQFAIRSNYSRPESKIWNSIFKAHLVIVRQYFQTMKVKPLPTPISVSNIMIFDHLTRLNVNAARGGEFISQYWSLLIPILKDSQKDATWIHRFVAADETPTHQAAQKVLSALSNISNSRHYLFDSRPSIRNLTRTLFNFWNLVLARFRVRKINESFIPRDSKLNLFPLFADEWRESLIGPTAVHHLLALGTMEETLNRQPHCPIGLYLMENQPWEMALIHAWNQSGHGKLIGVIHAPIRFWDLRFFSDPRIISNQSNDYSKFRPSPSIYAVNSPISRRLLEDSGISAQVIVDVEALMYQYLVESAKNPIGQDILILGDYFTELTNRIISLAQPILKQIQPNQTVWFKPHPLNRDSVTSIEKLGIKVTHDMLSSLFDRSSVVIAPSASTGALEAYCANKQVISVLDPSTMNFSPMRHVEGAIFIANTEELLTAIKPVPTSEKSTSAPLLFLDKGLPFWKKLLD</sequence>
<evidence type="ECO:0000313" key="1">
    <source>
        <dbReference type="EMBL" id="CAB4787718.1"/>
    </source>
</evidence>
<protein>
    <submittedName>
        <fullName evidence="1">Unannotated protein</fullName>
    </submittedName>
</protein>
<reference evidence="1" key="1">
    <citation type="submission" date="2020-05" db="EMBL/GenBank/DDBJ databases">
        <authorList>
            <person name="Chiriac C."/>
            <person name="Salcher M."/>
            <person name="Ghai R."/>
            <person name="Kavagutti S V."/>
        </authorList>
    </citation>
    <scope>NUCLEOTIDE SEQUENCE</scope>
</reference>
<dbReference type="EMBL" id="CAFAAG010000013">
    <property type="protein sequence ID" value="CAB4787718.1"/>
    <property type="molecule type" value="Genomic_DNA"/>
</dbReference>
<dbReference type="InterPro" id="IPR027613">
    <property type="entry name" value="O_ant_LIC13510"/>
</dbReference>
<dbReference type="AlphaFoldDB" id="A0A6J6WXZ5"/>
<gene>
    <name evidence="1" type="ORF">UFOPK2975_00324</name>
</gene>
<accession>A0A6J6WXZ5</accession>
<organism evidence="1">
    <name type="scientific">freshwater metagenome</name>
    <dbReference type="NCBI Taxonomy" id="449393"/>
    <lineage>
        <taxon>unclassified sequences</taxon>
        <taxon>metagenomes</taxon>
        <taxon>ecological metagenomes</taxon>
    </lineage>
</organism>
<name>A0A6J6WXZ5_9ZZZZ</name>
<proteinExistence type="predicted"/>
<dbReference type="NCBIfam" id="TIGR04326">
    <property type="entry name" value="O_ant_LIC13510"/>
    <property type="match status" value="1"/>
</dbReference>